<evidence type="ECO:0000256" key="8">
    <source>
        <dbReference type="ARBA" id="ARBA00022741"/>
    </source>
</evidence>
<keyword evidence="5" id="KW-0597">Phosphoprotein</keyword>
<dbReference type="InterPro" id="IPR008358">
    <property type="entry name" value="Sig_transdc_His_kin/Pase_MprB"/>
</dbReference>
<keyword evidence="10" id="KW-0067">ATP-binding</keyword>
<evidence type="ECO:0000256" key="11">
    <source>
        <dbReference type="ARBA" id="ARBA00022989"/>
    </source>
</evidence>
<dbReference type="Proteomes" id="UP001299068">
    <property type="component" value="Unassembled WGS sequence"/>
</dbReference>
<evidence type="ECO:0000256" key="7">
    <source>
        <dbReference type="ARBA" id="ARBA00022692"/>
    </source>
</evidence>
<dbReference type="RefSeq" id="WP_221860526.1">
    <property type="nucleotide sequence ID" value="NZ_JAIKTU010000005.1"/>
</dbReference>
<evidence type="ECO:0000256" key="2">
    <source>
        <dbReference type="ARBA" id="ARBA00004651"/>
    </source>
</evidence>
<comment type="subcellular location">
    <subcellularLocation>
        <location evidence="2">Cell membrane</location>
        <topology evidence="2">Multi-pass membrane protein</topology>
    </subcellularLocation>
</comment>
<name>A0ABS7KXN6_CLOSR</name>
<keyword evidence="7 15" id="KW-0812">Transmembrane</keyword>
<evidence type="ECO:0000256" key="14">
    <source>
        <dbReference type="SAM" id="Coils"/>
    </source>
</evidence>
<evidence type="ECO:0000256" key="10">
    <source>
        <dbReference type="ARBA" id="ARBA00022840"/>
    </source>
</evidence>
<comment type="caution">
    <text evidence="17">The sequence shown here is derived from an EMBL/GenBank/DDBJ whole genome shotgun (WGS) entry which is preliminary data.</text>
</comment>
<dbReference type="CDD" id="cd00082">
    <property type="entry name" value="HisKA"/>
    <property type="match status" value="1"/>
</dbReference>
<dbReference type="SUPFAM" id="SSF55874">
    <property type="entry name" value="ATPase domain of HSP90 chaperone/DNA topoisomerase II/histidine kinase"/>
    <property type="match status" value="1"/>
</dbReference>
<accession>A0ABS7KXN6</accession>
<reference evidence="17 18" key="1">
    <citation type="journal article" date="2021" name="Cell Host Microbe">
        <title>in vivo commensal control of Clostridioides difficile virulence.</title>
        <authorList>
            <person name="Girinathan B.P."/>
            <person name="Dibenedetto N."/>
            <person name="Worley J.N."/>
            <person name="Peltier J."/>
            <person name="Arrieta-Ortiz M.L."/>
            <person name="Rupa Christinal Immanuel S."/>
            <person name="Lavin R."/>
            <person name="Delaney M.L."/>
            <person name="Cummins C."/>
            <person name="Hoffmann M."/>
            <person name="Luo Y."/>
            <person name="Gonzalez-Escalona N."/>
            <person name="Allard M."/>
            <person name="Onderdonk A.B."/>
            <person name="Gerber G.K."/>
            <person name="Sonenshein A.L."/>
            <person name="Baliga N."/>
            <person name="Dupuy B."/>
            <person name="Bry L."/>
        </authorList>
    </citation>
    <scope>NUCLEOTIDE SEQUENCE [LARGE SCALE GENOMIC DNA]</scope>
    <source>
        <strain evidence="17 18">DSM 599</strain>
    </source>
</reference>
<keyword evidence="14" id="KW-0175">Coiled coil</keyword>
<evidence type="ECO:0000256" key="12">
    <source>
        <dbReference type="ARBA" id="ARBA00023012"/>
    </source>
</evidence>
<dbReference type="Gene3D" id="3.30.565.10">
    <property type="entry name" value="Histidine kinase-like ATPase, C-terminal domain"/>
    <property type="match status" value="1"/>
</dbReference>
<evidence type="ECO:0000256" key="6">
    <source>
        <dbReference type="ARBA" id="ARBA00022679"/>
    </source>
</evidence>
<dbReference type="SMART" id="SM00388">
    <property type="entry name" value="HisKA"/>
    <property type="match status" value="1"/>
</dbReference>
<dbReference type="InterPro" id="IPR050398">
    <property type="entry name" value="HssS/ArlS-like"/>
</dbReference>
<dbReference type="CDD" id="cd00075">
    <property type="entry name" value="HATPase"/>
    <property type="match status" value="1"/>
</dbReference>
<comment type="catalytic activity">
    <reaction evidence="1">
        <text>ATP + protein L-histidine = ADP + protein N-phospho-L-histidine.</text>
        <dbReference type="EC" id="2.7.13.3"/>
    </reaction>
</comment>
<keyword evidence="9 17" id="KW-0418">Kinase</keyword>
<evidence type="ECO:0000313" key="17">
    <source>
        <dbReference type="EMBL" id="MBY0755332.1"/>
    </source>
</evidence>
<protein>
    <recommendedName>
        <fullName evidence="3">histidine kinase</fullName>
        <ecNumber evidence="3">2.7.13.3</ecNumber>
    </recommendedName>
</protein>
<evidence type="ECO:0000256" key="5">
    <source>
        <dbReference type="ARBA" id="ARBA00022553"/>
    </source>
</evidence>
<keyword evidence="8" id="KW-0547">Nucleotide-binding</keyword>
<evidence type="ECO:0000256" key="15">
    <source>
        <dbReference type="SAM" id="Phobius"/>
    </source>
</evidence>
<evidence type="ECO:0000259" key="16">
    <source>
        <dbReference type="PROSITE" id="PS50109"/>
    </source>
</evidence>
<dbReference type="Pfam" id="PF00512">
    <property type="entry name" value="HisKA"/>
    <property type="match status" value="1"/>
</dbReference>
<evidence type="ECO:0000256" key="4">
    <source>
        <dbReference type="ARBA" id="ARBA00022475"/>
    </source>
</evidence>
<dbReference type="Pfam" id="PF02518">
    <property type="entry name" value="HATPase_c"/>
    <property type="match status" value="1"/>
</dbReference>
<dbReference type="PANTHER" id="PTHR45528:SF1">
    <property type="entry name" value="SENSOR HISTIDINE KINASE CPXA"/>
    <property type="match status" value="1"/>
</dbReference>
<evidence type="ECO:0000256" key="13">
    <source>
        <dbReference type="ARBA" id="ARBA00023136"/>
    </source>
</evidence>
<evidence type="ECO:0000256" key="9">
    <source>
        <dbReference type="ARBA" id="ARBA00022777"/>
    </source>
</evidence>
<evidence type="ECO:0000256" key="3">
    <source>
        <dbReference type="ARBA" id="ARBA00012438"/>
    </source>
</evidence>
<dbReference type="InterPro" id="IPR003594">
    <property type="entry name" value="HATPase_dom"/>
</dbReference>
<keyword evidence="12" id="KW-0902">Two-component regulatory system</keyword>
<keyword evidence="6" id="KW-0808">Transferase</keyword>
<dbReference type="InterPro" id="IPR036097">
    <property type="entry name" value="HisK_dim/P_sf"/>
</dbReference>
<feature type="domain" description="Histidine kinase" evidence="16">
    <location>
        <begin position="85"/>
        <end position="279"/>
    </location>
</feature>
<dbReference type="InterPro" id="IPR003661">
    <property type="entry name" value="HisK_dim/P_dom"/>
</dbReference>
<proteinExistence type="predicted"/>
<sequence>MGIKSVLIFLIICLVFYIVRIKLEIKNISRQIREWRGENINIKTNYIDNEIEELVKDINGIYDENQKVRAENKRMDEELRRSISNMSHDLRTPLTSISGYIQLIKNDKSSEAEKRKYLDIVDKRARSLQRLITNFYDLSRLNSNDYIFNFKNINLKDILVENIATYYGSFISNDIEPSIEIQDNTSNIISDENAVNRVFSNLIGNMIKHGGKFISINLKEEENFIVTEFINSVDHSEEIQVHKIFDRFYIGDKSRTKNNTGLGLAITKTFVEKLGHNIRAKLDNDKLYIEIIWKKV</sequence>
<dbReference type="PANTHER" id="PTHR45528">
    <property type="entry name" value="SENSOR HISTIDINE KINASE CPXA"/>
    <property type="match status" value="1"/>
</dbReference>
<dbReference type="EMBL" id="JAIKTU010000005">
    <property type="protein sequence ID" value="MBY0755332.1"/>
    <property type="molecule type" value="Genomic_DNA"/>
</dbReference>
<keyword evidence="18" id="KW-1185">Reference proteome</keyword>
<evidence type="ECO:0000256" key="1">
    <source>
        <dbReference type="ARBA" id="ARBA00000085"/>
    </source>
</evidence>
<dbReference type="EC" id="2.7.13.3" evidence="3"/>
<evidence type="ECO:0000313" key="18">
    <source>
        <dbReference type="Proteomes" id="UP001299068"/>
    </source>
</evidence>
<feature type="coiled-coil region" evidence="14">
    <location>
        <begin position="18"/>
        <end position="85"/>
    </location>
</feature>
<keyword evidence="13 15" id="KW-0472">Membrane</keyword>
<gene>
    <name evidence="17" type="ORF">K5V21_07665</name>
</gene>
<organism evidence="17 18">
    <name type="scientific">Clostridium sardiniense</name>
    <name type="common">Clostridium absonum</name>
    <dbReference type="NCBI Taxonomy" id="29369"/>
    <lineage>
        <taxon>Bacteria</taxon>
        <taxon>Bacillati</taxon>
        <taxon>Bacillota</taxon>
        <taxon>Clostridia</taxon>
        <taxon>Eubacteriales</taxon>
        <taxon>Clostridiaceae</taxon>
        <taxon>Clostridium</taxon>
    </lineage>
</organism>
<dbReference type="SMART" id="SM00387">
    <property type="entry name" value="HATPase_c"/>
    <property type="match status" value="1"/>
</dbReference>
<dbReference type="PRINTS" id="PR01780">
    <property type="entry name" value="LANTIREGPROT"/>
</dbReference>
<dbReference type="GO" id="GO:0016301">
    <property type="term" value="F:kinase activity"/>
    <property type="evidence" value="ECO:0007669"/>
    <property type="project" value="UniProtKB-KW"/>
</dbReference>
<dbReference type="PROSITE" id="PS50109">
    <property type="entry name" value="HIS_KIN"/>
    <property type="match status" value="1"/>
</dbReference>
<dbReference type="Gene3D" id="1.10.287.130">
    <property type="match status" value="1"/>
</dbReference>
<keyword evidence="11 15" id="KW-1133">Transmembrane helix</keyword>
<dbReference type="SUPFAM" id="SSF47384">
    <property type="entry name" value="Homodimeric domain of signal transducing histidine kinase"/>
    <property type="match status" value="1"/>
</dbReference>
<feature type="transmembrane region" description="Helical" evidence="15">
    <location>
        <begin position="6"/>
        <end position="23"/>
    </location>
</feature>
<dbReference type="InterPro" id="IPR036890">
    <property type="entry name" value="HATPase_C_sf"/>
</dbReference>
<keyword evidence="4" id="KW-1003">Cell membrane</keyword>
<dbReference type="InterPro" id="IPR005467">
    <property type="entry name" value="His_kinase_dom"/>
</dbReference>